<evidence type="ECO:0000313" key="2">
    <source>
        <dbReference type="Proteomes" id="UP000751852"/>
    </source>
</evidence>
<comment type="caution">
    <text evidence="1">The sequence shown here is derived from an EMBL/GenBank/DDBJ whole genome shotgun (WGS) entry which is preliminary data.</text>
</comment>
<name>A0ABS0TAR3_9STAP</name>
<gene>
    <name evidence="1" type="ORF">HHH54_09575</name>
</gene>
<organism evidence="1 2">
    <name type="scientific">Staphylococcus canis</name>
    <dbReference type="NCBI Taxonomy" id="2724942"/>
    <lineage>
        <taxon>Bacteria</taxon>
        <taxon>Bacillati</taxon>
        <taxon>Bacillota</taxon>
        <taxon>Bacilli</taxon>
        <taxon>Bacillales</taxon>
        <taxon>Staphylococcaceae</taxon>
        <taxon>Staphylococcus</taxon>
    </lineage>
</organism>
<dbReference type="Proteomes" id="UP000751852">
    <property type="component" value="Unassembled WGS sequence"/>
</dbReference>
<dbReference type="RefSeq" id="WP_198618612.1">
    <property type="nucleotide sequence ID" value="NZ_JABANU010000028.1"/>
</dbReference>
<reference evidence="1 2" key="1">
    <citation type="submission" date="2020-04" db="EMBL/GenBank/DDBJ databases">
        <title>Staphylococcus species from domestic dog.</title>
        <authorList>
            <person name="Paterson G.K."/>
        </authorList>
    </citation>
    <scope>NUCLEOTIDE SEQUENCE [LARGE SCALE GENOMIC DNA]</scope>
    <source>
        <strain evidence="1 2">H16/1A</strain>
    </source>
</reference>
<proteinExistence type="predicted"/>
<keyword evidence="2" id="KW-1185">Reference proteome</keyword>
<sequence>MIIDKLESYTLHIDQANHYLTRRKISKLLEQLKSHLHFSYEFIRLKQAFVLRVQLPKKALPYLISFLSYHNYLFHHIVLTQYEHLLTERTSHAAVEKHFEIAIDGLNDMFIKDKIIDVLNSFKHHNIHYGFSNRTLKLTTTHSIFMLLIQKLAIYHIDIYHASQPIRSYKKRAHSC</sequence>
<accession>A0ABS0TAR3</accession>
<protein>
    <submittedName>
        <fullName evidence="1">Uncharacterized protein</fullName>
    </submittedName>
</protein>
<dbReference type="EMBL" id="JABANU010000028">
    <property type="protein sequence ID" value="MBI5975840.1"/>
    <property type="molecule type" value="Genomic_DNA"/>
</dbReference>
<evidence type="ECO:0000313" key="1">
    <source>
        <dbReference type="EMBL" id="MBI5975840.1"/>
    </source>
</evidence>